<dbReference type="GO" id="GO:0045454">
    <property type="term" value="P:cell redox homeostasis"/>
    <property type="evidence" value="ECO:0007669"/>
    <property type="project" value="InterPro"/>
</dbReference>
<dbReference type="PANTHER" id="PTHR45694:SF18">
    <property type="entry name" value="GLUTAREDOXIN-1-RELATED"/>
    <property type="match status" value="1"/>
</dbReference>
<evidence type="ECO:0000256" key="3">
    <source>
        <dbReference type="ARBA" id="ARBA00022448"/>
    </source>
</evidence>
<keyword evidence="6 7" id="KW-0676">Redox-active center</keyword>
<dbReference type="NCBIfam" id="TIGR02181">
    <property type="entry name" value="GRX_bact"/>
    <property type="match status" value="1"/>
</dbReference>
<dbReference type="RefSeq" id="WP_077805992.1">
    <property type="nucleotide sequence ID" value="NZ_BJXS01000004.1"/>
</dbReference>
<accession>A0A1U9KML3</accession>
<dbReference type="CDD" id="cd03418">
    <property type="entry name" value="GRX_GRXb_1_3_like"/>
    <property type="match status" value="1"/>
</dbReference>
<organism evidence="8 9">
    <name type="scientific">Neoasaia chiangmaiensis</name>
    <dbReference type="NCBI Taxonomy" id="320497"/>
    <lineage>
        <taxon>Bacteria</taxon>
        <taxon>Pseudomonadati</taxon>
        <taxon>Pseudomonadota</taxon>
        <taxon>Alphaproteobacteria</taxon>
        <taxon>Acetobacterales</taxon>
        <taxon>Acetobacteraceae</taxon>
        <taxon>Neoasaia</taxon>
    </lineage>
</organism>
<dbReference type="InterPro" id="IPR002109">
    <property type="entry name" value="Glutaredoxin"/>
</dbReference>
<dbReference type="Gene3D" id="3.40.30.10">
    <property type="entry name" value="Glutaredoxin"/>
    <property type="match status" value="1"/>
</dbReference>
<evidence type="ECO:0000313" key="9">
    <source>
        <dbReference type="Proteomes" id="UP000188604"/>
    </source>
</evidence>
<dbReference type="PROSITE" id="PS51354">
    <property type="entry name" value="GLUTAREDOXIN_2"/>
    <property type="match status" value="1"/>
</dbReference>
<evidence type="ECO:0000256" key="7">
    <source>
        <dbReference type="RuleBase" id="RU364065"/>
    </source>
</evidence>
<dbReference type="SUPFAM" id="SSF52833">
    <property type="entry name" value="Thioredoxin-like"/>
    <property type="match status" value="1"/>
</dbReference>
<dbReference type="InterPro" id="IPR011900">
    <property type="entry name" value="GRX_bact"/>
</dbReference>
<keyword evidence="9" id="KW-1185">Reference proteome</keyword>
<evidence type="ECO:0000256" key="2">
    <source>
        <dbReference type="ARBA" id="ARBA00007787"/>
    </source>
</evidence>
<keyword evidence="3 7" id="KW-0813">Transport</keyword>
<proteinExistence type="inferred from homology"/>
<keyword evidence="7" id="KW-0963">Cytoplasm</keyword>
<dbReference type="Proteomes" id="UP000188604">
    <property type="component" value="Chromosome"/>
</dbReference>
<keyword evidence="5" id="KW-1015">Disulfide bond</keyword>
<dbReference type="KEGG" id="nch:A0U93_02655"/>
<dbReference type="PRINTS" id="PR00160">
    <property type="entry name" value="GLUTAREDOXIN"/>
</dbReference>
<dbReference type="PANTHER" id="PTHR45694">
    <property type="entry name" value="GLUTAREDOXIN 2"/>
    <property type="match status" value="1"/>
</dbReference>
<comment type="function">
    <text evidence="1 7">Has a glutathione-disulfide oxidoreductase activity in the presence of NADPH and glutathione reductase. Reduces low molecular weight disulfides and proteins.</text>
</comment>
<evidence type="ECO:0000313" key="8">
    <source>
        <dbReference type="EMBL" id="AQS87023.1"/>
    </source>
</evidence>
<dbReference type="InterPro" id="IPR014025">
    <property type="entry name" value="Glutaredoxin_subgr"/>
</dbReference>
<dbReference type="PROSITE" id="PS00195">
    <property type="entry name" value="GLUTAREDOXIN_1"/>
    <property type="match status" value="1"/>
</dbReference>
<evidence type="ECO:0000256" key="1">
    <source>
        <dbReference type="ARBA" id="ARBA00002549"/>
    </source>
</evidence>
<dbReference type="GO" id="GO:0005737">
    <property type="term" value="C:cytoplasm"/>
    <property type="evidence" value="ECO:0007669"/>
    <property type="project" value="TreeGrafter"/>
</dbReference>
<dbReference type="AlphaFoldDB" id="A0A1U9KML3"/>
<dbReference type="EMBL" id="CP014691">
    <property type="protein sequence ID" value="AQS87023.1"/>
    <property type="molecule type" value="Genomic_DNA"/>
</dbReference>
<dbReference type="STRING" id="320497.A0U93_02655"/>
<sequence>MSDIEIFTQPYCPYCVRAVELLKSKKLSFSEINAPHGTAERTEAIRRSGGRTTAPQIFINGRSIGGCSELLAMERAGNLDALLTSA</sequence>
<evidence type="ECO:0000256" key="4">
    <source>
        <dbReference type="ARBA" id="ARBA00022982"/>
    </source>
</evidence>
<dbReference type="GO" id="GO:0015038">
    <property type="term" value="F:glutathione disulfide oxidoreductase activity"/>
    <property type="evidence" value="ECO:0007669"/>
    <property type="project" value="UniProtKB-UniRule"/>
</dbReference>
<dbReference type="Pfam" id="PF00462">
    <property type="entry name" value="Glutaredoxin"/>
    <property type="match status" value="1"/>
</dbReference>
<protein>
    <recommendedName>
        <fullName evidence="7">Glutaredoxin</fullName>
    </recommendedName>
</protein>
<dbReference type="InterPro" id="IPR011767">
    <property type="entry name" value="GLR_AS"/>
</dbReference>
<evidence type="ECO:0000256" key="6">
    <source>
        <dbReference type="ARBA" id="ARBA00023284"/>
    </source>
</evidence>
<dbReference type="GO" id="GO:0034599">
    <property type="term" value="P:cellular response to oxidative stress"/>
    <property type="evidence" value="ECO:0007669"/>
    <property type="project" value="TreeGrafter"/>
</dbReference>
<comment type="similarity">
    <text evidence="2 7">Belongs to the glutaredoxin family.</text>
</comment>
<dbReference type="InterPro" id="IPR036249">
    <property type="entry name" value="Thioredoxin-like_sf"/>
</dbReference>
<name>A0A1U9KML3_9PROT</name>
<dbReference type="OrthoDB" id="9814618at2"/>
<gene>
    <name evidence="8" type="ORF">A0U93_02655</name>
</gene>
<keyword evidence="4 7" id="KW-0249">Electron transport</keyword>
<reference evidence="8 9" key="1">
    <citation type="submission" date="2016-03" db="EMBL/GenBank/DDBJ databases">
        <title>Acetic acid bacteria sequencing.</title>
        <authorList>
            <person name="Brandt J."/>
            <person name="Jakob F."/>
            <person name="Vogel R.F."/>
        </authorList>
    </citation>
    <scope>NUCLEOTIDE SEQUENCE [LARGE SCALE GENOMIC DNA]</scope>
    <source>
        <strain evidence="8 9">NBRC 101099</strain>
    </source>
</reference>
<evidence type="ECO:0000256" key="5">
    <source>
        <dbReference type="ARBA" id="ARBA00023157"/>
    </source>
</evidence>